<feature type="domain" description="SGNH" evidence="4">
    <location>
        <begin position="511"/>
        <end position="730"/>
    </location>
</feature>
<evidence type="ECO:0000256" key="2">
    <source>
        <dbReference type="SAM" id="Phobius"/>
    </source>
</evidence>
<keyword evidence="5" id="KW-0808">Transferase</keyword>
<evidence type="ECO:0000313" key="5">
    <source>
        <dbReference type="EMBL" id="RKW70369.1"/>
    </source>
</evidence>
<feature type="domain" description="Acyltransferase 3" evidence="3">
    <location>
        <begin position="45"/>
        <end position="411"/>
    </location>
</feature>
<feature type="transmembrane region" description="Helical" evidence="2">
    <location>
        <begin position="393"/>
        <end position="414"/>
    </location>
</feature>
<dbReference type="PANTHER" id="PTHR23028:SF53">
    <property type="entry name" value="ACYL_TRANSF_3 DOMAIN-CONTAINING PROTEIN"/>
    <property type="match status" value="1"/>
</dbReference>
<dbReference type="EMBL" id="QQXL01000004">
    <property type="protein sequence ID" value="RKW70369.1"/>
    <property type="molecule type" value="Genomic_DNA"/>
</dbReference>
<organism evidence="5 6">
    <name type="scientific">Galactobacter caseinivorans</name>
    <dbReference type="NCBI Taxonomy" id="2676123"/>
    <lineage>
        <taxon>Bacteria</taxon>
        <taxon>Bacillati</taxon>
        <taxon>Actinomycetota</taxon>
        <taxon>Actinomycetes</taxon>
        <taxon>Micrococcales</taxon>
        <taxon>Micrococcaceae</taxon>
        <taxon>Galactobacter</taxon>
    </lineage>
</organism>
<dbReference type="InterPro" id="IPR050879">
    <property type="entry name" value="Acyltransferase_3"/>
</dbReference>
<feature type="transmembrane region" description="Helical" evidence="2">
    <location>
        <begin position="434"/>
        <end position="451"/>
    </location>
</feature>
<feature type="transmembrane region" description="Helical" evidence="2">
    <location>
        <begin position="331"/>
        <end position="349"/>
    </location>
</feature>
<comment type="caution">
    <text evidence="5">The sequence shown here is derived from an EMBL/GenBank/DDBJ whole genome shotgun (WGS) entry which is preliminary data.</text>
</comment>
<name>A0A496PIQ8_9MICC</name>
<keyword evidence="5" id="KW-0012">Acyltransferase</keyword>
<feature type="transmembrane region" description="Helical" evidence="2">
    <location>
        <begin position="267"/>
        <end position="287"/>
    </location>
</feature>
<accession>A0A496PIQ8</accession>
<feature type="region of interest" description="Disordered" evidence="1">
    <location>
        <begin position="1"/>
        <end position="39"/>
    </location>
</feature>
<dbReference type="InterPro" id="IPR002656">
    <property type="entry name" value="Acyl_transf_3_dom"/>
</dbReference>
<feature type="transmembrane region" description="Helical" evidence="2">
    <location>
        <begin position="370"/>
        <end position="387"/>
    </location>
</feature>
<keyword evidence="2" id="KW-0472">Membrane</keyword>
<gene>
    <name evidence="5" type="ORF">DWQ67_07710</name>
</gene>
<dbReference type="PANTHER" id="PTHR23028">
    <property type="entry name" value="ACETYLTRANSFERASE"/>
    <property type="match status" value="1"/>
</dbReference>
<dbReference type="GO" id="GO:0016747">
    <property type="term" value="F:acyltransferase activity, transferring groups other than amino-acyl groups"/>
    <property type="evidence" value="ECO:0007669"/>
    <property type="project" value="InterPro"/>
</dbReference>
<proteinExistence type="predicted"/>
<evidence type="ECO:0000256" key="1">
    <source>
        <dbReference type="SAM" id="MobiDB-lite"/>
    </source>
</evidence>
<dbReference type="AlphaFoldDB" id="A0A496PIQ8"/>
<feature type="transmembrane region" description="Helical" evidence="2">
    <location>
        <begin position="185"/>
        <end position="206"/>
    </location>
</feature>
<dbReference type="InterPro" id="IPR043968">
    <property type="entry name" value="SGNH"/>
</dbReference>
<keyword evidence="2" id="KW-0812">Transmembrane</keyword>
<dbReference type="Pfam" id="PF19040">
    <property type="entry name" value="SGNH"/>
    <property type="match status" value="1"/>
</dbReference>
<dbReference type="Proteomes" id="UP000273119">
    <property type="component" value="Unassembled WGS sequence"/>
</dbReference>
<evidence type="ECO:0000259" key="3">
    <source>
        <dbReference type="Pfam" id="PF01757"/>
    </source>
</evidence>
<dbReference type="Pfam" id="PF01757">
    <property type="entry name" value="Acyl_transf_3"/>
    <property type="match status" value="1"/>
</dbReference>
<dbReference type="GO" id="GO:0016020">
    <property type="term" value="C:membrane"/>
    <property type="evidence" value="ECO:0007669"/>
    <property type="project" value="TreeGrafter"/>
</dbReference>
<dbReference type="GO" id="GO:0009103">
    <property type="term" value="P:lipopolysaccharide biosynthetic process"/>
    <property type="evidence" value="ECO:0007669"/>
    <property type="project" value="TreeGrafter"/>
</dbReference>
<evidence type="ECO:0000259" key="4">
    <source>
        <dbReference type="Pfam" id="PF19040"/>
    </source>
</evidence>
<keyword evidence="6" id="KW-1185">Reference proteome</keyword>
<feature type="transmembrane region" description="Helical" evidence="2">
    <location>
        <begin position="299"/>
        <end position="319"/>
    </location>
</feature>
<evidence type="ECO:0000313" key="6">
    <source>
        <dbReference type="Proteomes" id="UP000273119"/>
    </source>
</evidence>
<sequence length="746" mass="79914">MDLPPTISARHERGGAPHDAVPTAPRATSGSRSGAPKTPRRFLPEVQALRALAVGLVVIYHLYPRAAPGGFVGVDVFFVISGFLITSHLLREVQAKGRISLPAFWAARIRRIMPAAIVVILAIVVATLIWWPSSLWEEITRQGLASLLSVQNWVLALDSVDYMAQENQPTALQHFWSLGVEEQFYIFWPLVVLAAAWLALALARGAKRRNGGRGRRAALPVTSASSGISTERFAAAPVRIVAAVLFAVIIAVSLGYSILLVNSGDAAAYFVTTARVWEMAAGGLLAAMLPAAGWAAPVWLRNLTAVAGVAVLAWVAFSYVSGKTPFPGQGAILPVLGTMAVIAAGRTAGWGSLHRLTDAAPVQWVGNISYSLYLWHWPVVIVFKQVVGTAPRWWQALALIALSLALAAASYYFVERPARTWRFTAKHTWRAVGIGAVATALAAVVVAVPAVRAQAITTQQASAAAELLKAPPKGFGAQAWDTSSGAPFVSGTAITPIPGQAARDLPKWRDCVSAWDGDQVRRCEFGDTSSGVEVALVGDSHAGQWIGAMDAVGRERGFKVVTYVKNSCPFSFTPRELEKTRKLVCSTLNQQTARELAKAKPALIIFTSWNGSTYAGDAVEGFRKPMEQFAKSGIKTAVLRDSPSLTDEPETMARDCVAQNLQDPEPCSLPRHLSLPKEPAVAAAKKVKGAATIDTASWFCDEEQCPSVIGNVLVYRDANHVSNTYALTLTGRLGDAIQRLLPDAAR</sequence>
<keyword evidence="2" id="KW-1133">Transmembrane helix</keyword>
<reference evidence="5 6" key="1">
    <citation type="submission" date="2018-07" db="EMBL/GenBank/DDBJ databases">
        <title>Arthrobacter sp. nov., isolated from raw cow's milk with high bacterial count.</title>
        <authorList>
            <person name="Hahne J."/>
            <person name="Isele D."/>
            <person name="Lipski A."/>
        </authorList>
    </citation>
    <scope>NUCLEOTIDE SEQUENCE [LARGE SCALE GENOMIC DNA]</scope>
    <source>
        <strain evidence="5 6">JZ R-183</strain>
    </source>
</reference>
<feature type="transmembrane region" description="Helical" evidence="2">
    <location>
        <begin position="69"/>
        <end position="90"/>
    </location>
</feature>
<protein>
    <submittedName>
        <fullName evidence="5">Acyltransferase</fullName>
    </submittedName>
</protein>
<dbReference type="RefSeq" id="WP_121485022.1">
    <property type="nucleotide sequence ID" value="NZ_QQXL01000004.1"/>
</dbReference>
<feature type="transmembrane region" description="Helical" evidence="2">
    <location>
        <begin position="240"/>
        <end position="261"/>
    </location>
</feature>
<feature type="transmembrane region" description="Helical" evidence="2">
    <location>
        <begin position="111"/>
        <end position="131"/>
    </location>
</feature>